<comment type="caution">
    <text evidence="3">The sequence shown here is derived from an EMBL/GenBank/DDBJ whole genome shotgun (WGS) entry which is preliminary data.</text>
</comment>
<reference evidence="4" key="1">
    <citation type="journal article" date="2019" name="Int. J. Syst. Evol. Microbiol.">
        <title>The Global Catalogue of Microorganisms (GCM) 10K type strain sequencing project: providing services to taxonomists for standard genome sequencing and annotation.</title>
        <authorList>
            <consortium name="The Broad Institute Genomics Platform"/>
            <consortium name="The Broad Institute Genome Sequencing Center for Infectious Disease"/>
            <person name="Wu L."/>
            <person name="Ma J."/>
        </authorList>
    </citation>
    <scope>NUCLEOTIDE SEQUENCE [LARGE SCALE GENOMIC DNA]</scope>
    <source>
        <strain evidence="4">CGMCC 1.12923</strain>
    </source>
</reference>
<evidence type="ECO:0000259" key="2">
    <source>
        <dbReference type="PROSITE" id="PS51724"/>
    </source>
</evidence>
<dbReference type="Pfam" id="PF05036">
    <property type="entry name" value="SPOR"/>
    <property type="match status" value="1"/>
</dbReference>
<feature type="compositionally biased region" description="Basic and acidic residues" evidence="1">
    <location>
        <begin position="279"/>
        <end position="292"/>
    </location>
</feature>
<proteinExistence type="predicted"/>
<feature type="compositionally biased region" description="Basic and acidic residues" evidence="1">
    <location>
        <begin position="188"/>
        <end position="197"/>
    </location>
</feature>
<evidence type="ECO:0000256" key="1">
    <source>
        <dbReference type="SAM" id="MobiDB-lite"/>
    </source>
</evidence>
<feature type="region of interest" description="Disordered" evidence="1">
    <location>
        <begin position="182"/>
        <end position="201"/>
    </location>
</feature>
<dbReference type="Proteomes" id="UP000614272">
    <property type="component" value="Unassembled WGS sequence"/>
</dbReference>
<feature type="region of interest" description="Disordered" evidence="1">
    <location>
        <begin position="250"/>
        <end position="306"/>
    </location>
</feature>
<sequence>MQTAFIDLQQRLQHLTTFSSGLVLLGGKGASKQQSFLSEFVSDLDESVNIAFLNAAEIQQEQGFRQQLLTQLYGVVQCDPRRPLQQSISADTRTQGRTVIAVSQAGQLPPMLINELWDLSLHSDKLCILLAGNTDWALTTKQQLKGDVRPVLLQHDFSESTELALSDLDRLLAEKRQAFNARMAQRAQQEKPPEKHSGPVSSKVFRGAAVGVFLLSFVGLMHWFYPDLIGEILPADAIAMVQLPALSEESVPESDPVNSKQLSQHIEDQKPQSLTIAEPAEKKNKPVPRENQAEPEQSITQISTTQTVAQWSETIKQLNKPEIAEQQATDPASADTEEAPDSSAEIHSVQPEQDESETVAAQPDYAWDEQYLLTLPDSEYLLQLSAASDSRVLNDFIQRHGLNGENWRYQTRRYGGNWHVLLMQGSFRSLEQARSAASELPDAIRNGEPFAKTVAQVRKEISSQWQ</sequence>
<dbReference type="InterPro" id="IPR036680">
    <property type="entry name" value="SPOR-like_sf"/>
</dbReference>
<organism evidence="3 4">
    <name type="scientific">Lacimicrobium alkaliphilum</name>
    <dbReference type="NCBI Taxonomy" id="1526571"/>
    <lineage>
        <taxon>Bacteria</taxon>
        <taxon>Pseudomonadati</taxon>
        <taxon>Pseudomonadota</taxon>
        <taxon>Gammaproteobacteria</taxon>
        <taxon>Alteromonadales</taxon>
        <taxon>Alteromonadaceae</taxon>
        <taxon>Lacimicrobium</taxon>
    </lineage>
</organism>
<feature type="compositionally biased region" description="Low complexity" evidence="1">
    <location>
        <begin position="297"/>
        <end position="306"/>
    </location>
</feature>
<dbReference type="EMBL" id="BMGJ01000014">
    <property type="protein sequence ID" value="GGD73587.1"/>
    <property type="molecule type" value="Genomic_DNA"/>
</dbReference>
<dbReference type="RefSeq" id="WP_099035701.1">
    <property type="nucleotide sequence ID" value="NZ_BMGJ01000014.1"/>
</dbReference>
<accession>A0ABQ1RMX5</accession>
<evidence type="ECO:0000313" key="3">
    <source>
        <dbReference type="EMBL" id="GGD73587.1"/>
    </source>
</evidence>
<feature type="region of interest" description="Disordered" evidence="1">
    <location>
        <begin position="320"/>
        <end position="360"/>
    </location>
</feature>
<dbReference type="Gene3D" id="3.30.70.1070">
    <property type="entry name" value="Sporulation related repeat"/>
    <property type="match status" value="1"/>
</dbReference>
<name>A0ABQ1RMX5_9ALTE</name>
<evidence type="ECO:0000313" key="4">
    <source>
        <dbReference type="Proteomes" id="UP000614272"/>
    </source>
</evidence>
<protein>
    <recommendedName>
        <fullName evidence="2">SPOR domain-containing protein</fullName>
    </recommendedName>
</protein>
<gene>
    <name evidence="3" type="ORF">GCM10011357_30820</name>
</gene>
<keyword evidence="4" id="KW-1185">Reference proteome</keyword>
<dbReference type="PROSITE" id="PS51724">
    <property type="entry name" value="SPOR"/>
    <property type="match status" value="1"/>
</dbReference>
<dbReference type="InterPro" id="IPR007730">
    <property type="entry name" value="SPOR-like_dom"/>
</dbReference>
<feature type="domain" description="SPOR" evidence="2">
    <location>
        <begin position="374"/>
        <end position="453"/>
    </location>
</feature>